<dbReference type="Gene3D" id="2.40.128.130">
    <property type="entry name" value="Autotransporter beta-domain"/>
    <property type="match status" value="1"/>
</dbReference>
<dbReference type="SUPFAM" id="SSF103515">
    <property type="entry name" value="Autotransporter"/>
    <property type="match status" value="1"/>
</dbReference>
<dbReference type="PRINTS" id="PR01217">
    <property type="entry name" value="PRICHEXTENSN"/>
</dbReference>
<dbReference type="EMBL" id="CP053832">
    <property type="protein sequence ID" value="QKF84703.1"/>
    <property type="molecule type" value="Genomic_DNA"/>
</dbReference>
<dbReference type="Pfam" id="PF03797">
    <property type="entry name" value="Autotransporter"/>
    <property type="match status" value="1"/>
</dbReference>
<keyword evidence="2" id="KW-0732">Signal</keyword>
<evidence type="ECO:0000313" key="4">
    <source>
        <dbReference type="EMBL" id="QKF84703.1"/>
    </source>
</evidence>
<feature type="compositionally biased region" description="Pro residues" evidence="1">
    <location>
        <begin position="693"/>
        <end position="767"/>
    </location>
</feature>
<proteinExistence type="predicted"/>
<sequence>MNKHLFSLVCVTALATVASAEVVKKINGIPKAGEIELKVDTDETYENKSVSGNSMLDKNQNLTEVGETTEKQTTLIIKDDGLVKVTGNNGKLTFKRDGDLVLKSLGILKVENKSSDFSFENVRMYNGILKLNNSNFTVANDFKTENNSQITLKSDDKETTKIVAKNIDLNTLNKMEVDNYTLQSTENFTMRNIVNGDIKNSSLNSYKEMSIKNSTANFTNSTIQAKDKLSLENNKGSFNQTDIKSTDGDVEISGEINFNGKDTDKSNIISNNGNVNLKNIDSGKIKNASIGGNNINLEGFDAKLETSSLGANKIEIKDSFINSTSTTFSALFNGVHLKNLKDGSEFKQSTFSGNEVNIENSNVVIKESKLGEERTPSAEITINGEKVSLIDTELNGHNINISNLNGGDIYNTNFKAVKEMSLKDVMANIHNSDVLVGDSEGKNGKLTINNTTISKKTTINSDNILFEKDVNLIGSDNFSDAPNNRVKIRTKSTKKENGNKVNLNLENVDIIAKENAKLFENFSETDIVTLKGENVFISDSEATLGSGLRFSNGGGIFRKHGMGTLKANADTINSINHLQITDGTLKITDGELKFENGKILSMNSQKGLLESDSEISINQEALSQNNKAKFNLLGAINDLNQRGESNPFVKAKSIVGEFELMNNNNEFFKYELVNKGNKLYAKVSKKSEENNKPQPPVPNPKPNPSPAPQPPVPNPKPNPSPAPQPPVPNPQPNPSPAPQPPVPNPQPNPSPAPQPPVPNPQPNPSPAPKGSKIFQKRLNDLGYTALLDMGKTLDAATDKDKNGNFRSRSVLDALANTLGGGAVKKEELIYLQPLLSGQGTKIVSDISNSNKNSILNKENKKDKNFWGIISTNFDKKDFRNDGVLGYKGDHYSAITGIDGFVDDNINLGIAFAFTKSNVKGDLDHKLDINSYETFLYSDIYPTDKIKFDLIAGAGISKNKGQRNIRLANNLLKSKYDSKFYTFGLGASYTAFENNGMKFMPYFKADYFNIANDAYKETGDNKIALSVDKSKFDSLMLEAGLKSDFMLASNLNLNAKVGVAKGMLDKKTSVDAEFLGFMGQKDSKFNIKSKTDSEVLGVIGIGLSYDVTELFNIDFGYNAKFSKEYKNHNLLLGFEYKF</sequence>
<dbReference type="InterPro" id="IPR036709">
    <property type="entry name" value="Autotransporte_beta_dom_sf"/>
</dbReference>
<evidence type="ECO:0000313" key="5">
    <source>
        <dbReference type="Proteomes" id="UP000509722"/>
    </source>
</evidence>
<feature type="domain" description="Autotransporter" evidence="3">
    <location>
        <begin position="858"/>
        <end position="1137"/>
    </location>
</feature>
<organism evidence="4 5">
    <name type="scientific">Campylobacter ureolyticus</name>
    <dbReference type="NCBI Taxonomy" id="827"/>
    <lineage>
        <taxon>Bacteria</taxon>
        <taxon>Pseudomonadati</taxon>
        <taxon>Campylobacterota</taxon>
        <taxon>Epsilonproteobacteria</taxon>
        <taxon>Campylobacterales</taxon>
        <taxon>Campylobacteraceae</taxon>
        <taxon>Campylobacter</taxon>
    </lineage>
</organism>
<dbReference type="PANTHER" id="PTHR48148:SF3">
    <property type="entry name" value="KERATINOCYTE PROLINE-RICH PROTEIN"/>
    <property type="match status" value="1"/>
</dbReference>
<dbReference type="PROSITE" id="PS51208">
    <property type="entry name" value="AUTOTRANSPORTER"/>
    <property type="match status" value="1"/>
</dbReference>
<accession>A0AAE7JQ73</accession>
<evidence type="ECO:0000256" key="2">
    <source>
        <dbReference type="SAM" id="SignalP"/>
    </source>
</evidence>
<dbReference type="GeneID" id="77176151"/>
<dbReference type="PANTHER" id="PTHR48148">
    <property type="entry name" value="KERATINOCYTE PROLINE-RICH PROTEIN"/>
    <property type="match status" value="1"/>
</dbReference>
<evidence type="ECO:0000256" key="1">
    <source>
        <dbReference type="SAM" id="MobiDB-lite"/>
    </source>
</evidence>
<dbReference type="AlphaFoldDB" id="A0AAE7JQ73"/>
<feature type="region of interest" description="Disordered" evidence="1">
    <location>
        <begin position="685"/>
        <end position="772"/>
    </location>
</feature>
<gene>
    <name evidence="4" type="ORF">CURT_1245</name>
</gene>
<evidence type="ECO:0000259" key="3">
    <source>
        <dbReference type="PROSITE" id="PS51208"/>
    </source>
</evidence>
<feature type="chain" id="PRO_5042039111" evidence="2">
    <location>
        <begin position="21"/>
        <end position="1137"/>
    </location>
</feature>
<reference evidence="4 5" key="1">
    <citation type="submission" date="2020-05" db="EMBL/GenBank/DDBJ databases">
        <title>Complete genome sequencing of Campylobacter and Arcobacter type strains.</title>
        <authorList>
            <person name="Miller W.G."/>
            <person name="Yee E."/>
        </authorList>
    </citation>
    <scope>NUCLEOTIDE SEQUENCE [LARGE SCALE GENOMIC DNA]</scope>
    <source>
        <strain evidence="4 5">LMG 6451</strain>
    </source>
</reference>
<protein>
    <submittedName>
        <fullName evidence="4">Autotransporter domain-containing protein</fullName>
    </submittedName>
</protein>
<name>A0AAE7JQ73_9BACT</name>
<dbReference type="RefSeq" id="WP_115651841.1">
    <property type="nucleotide sequence ID" value="NZ_CP053832.1"/>
</dbReference>
<dbReference type="InterPro" id="IPR005546">
    <property type="entry name" value="Autotransporte_beta"/>
</dbReference>
<dbReference type="Proteomes" id="UP000509722">
    <property type="component" value="Chromosome"/>
</dbReference>
<feature type="signal peptide" evidence="2">
    <location>
        <begin position="1"/>
        <end position="20"/>
    </location>
</feature>
<dbReference type="SMART" id="SM00869">
    <property type="entry name" value="Autotransporter"/>
    <property type="match status" value="1"/>
</dbReference>